<name>X6LM48_RETFI</name>
<dbReference type="AlphaFoldDB" id="X6LM48"/>
<proteinExistence type="predicted"/>
<dbReference type="Proteomes" id="UP000023152">
    <property type="component" value="Unassembled WGS sequence"/>
</dbReference>
<evidence type="ECO:0000313" key="2">
    <source>
        <dbReference type="EMBL" id="ETO02704.1"/>
    </source>
</evidence>
<evidence type="ECO:0000256" key="1">
    <source>
        <dbReference type="SAM" id="Coils"/>
    </source>
</evidence>
<keyword evidence="1" id="KW-0175">Coiled coil</keyword>
<keyword evidence="3" id="KW-1185">Reference proteome</keyword>
<dbReference type="Gene3D" id="1.20.5.340">
    <property type="match status" value="1"/>
</dbReference>
<comment type="caution">
    <text evidence="2">The sequence shown here is derived from an EMBL/GenBank/DDBJ whole genome shotgun (WGS) entry which is preliminary data.</text>
</comment>
<organism evidence="2 3">
    <name type="scientific">Reticulomyxa filosa</name>
    <dbReference type="NCBI Taxonomy" id="46433"/>
    <lineage>
        <taxon>Eukaryota</taxon>
        <taxon>Sar</taxon>
        <taxon>Rhizaria</taxon>
        <taxon>Retaria</taxon>
        <taxon>Foraminifera</taxon>
        <taxon>Monothalamids</taxon>
        <taxon>Reticulomyxidae</taxon>
        <taxon>Reticulomyxa</taxon>
    </lineage>
</organism>
<feature type="coiled-coil region" evidence="1">
    <location>
        <begin position="193"/>
        <end position="234"/>
    </location>
</feature>
<evidence type="ECO:0000313" key="3">
    <source>
        <dbReference type="Proteomes" id="UP000023152"/>
    </source>
</evidence>
<dbReference type="EMBL" id="ASPP01035095">
    <property type="protein sequence ID" value="ETO02704.1"/>
    <property type="molecule type" value="Genomic_DNA"/>
</dbReference>
<accession>X6LM48</accession>
<protein>
    <submittedName>
        <fullName evidence="2">Viral A-type inclusion protein</fullName>
    </submittedName>
</protein>
<reference evidence="2 3" key="1">
    <citation type="journal article" date="2013" name="Curr. Biol.">
        <title>The Genome of the Foraminiferan Reticulomyxa filosa.</title>
        <authorList>
            <person name="Glockner G."/>
            <person name="Hulsmann N."/>
            <person name="Schleicher M."/>
            <person name="Noegel A.A."/>
            <person name="Eichinger L."/>
            <person name="Gallinger C."/>
            <person name="Pawlowski J."/>
            <person name="Sierra R."/>
            <person name="Euteneuer U."/>
            <person name="Pillet L."/>
            <person name="Moustafa A."/>
            <person name="Platzer M."/>
            <person name="Groth M."/>
            <person name="Szafranski K."/>
            <person name="Schliwa M."/>
        </authorList>
    </citation>
    <scope>NUCLEOTIDE SEQUENCE [LARGE SCALE GENOMIC DNA]</scope>
</reference>
<gene>
    <name evidence="2" type="ORF">RFI_34711</name>
</gene>
<feature type="coiled-coil region" evidence="1">
    <location>
        <begin position="2"/>
        <end position="128"/>
    </location>
</feature>
<sequence>MNKAQEEEKKKWGALLKEITNKLEELRNKYDDARSKYYEQKPKIEEEIERLKEEYGKIARKSCEEINTLDEKLTLLQKELAYKKGECDGASVRVSYANGQVNDLTSALNTLKNRIENLQGQLANASDSRKELWVNTNWCGWNRYEYYKDVYTGDKSRIIDTVNTFNSYSSNTANELQNKVKKILLTQECKDLVERTERAKKELYEKQAQLYKEIKEKRQEKENYLSELKKSKLMTYETKYYETKREFHSYEQYFKKTIKENVREEYAEELLDLTHKMIGMTVFFQLVIDAMRSSVLEMAERRASAKLTLKDALSELGLMVYYAPLQKEGFENLNDFQCSIELFKQEILPLIGGVVSTKAEKLKLLGLSENAQKYCQKQKSIVLNQMPALNVFFFNMYQKLEHCGKKLLDNASGSTKKQ</sequence>